<feature type="domain" description="FeoB-type G" evidence="3">
    <location>
        <begin position="3"/>
        <end position="171"/>
    </location>
</feature>
<keyword evidence="2" id="KW-0472">Membrane</keyword>
<dbReference type="PANTHER" id="PTHR43185:SF1">
    <property type="entry name" value="FE(2+) TRANSPORTER FEOB"/>
    <property type="match status" value="1"/>
</dbReference>
<keyword evidence="2" id="KW-0812">Transmembrane</keyword>
<dbReference type="OrthoDB" id="9809127at2"/>
<dbReference type="KEGG" id="hba:Hbal_2138"/>
<dbReference type="GO" id="GO:0005886">
    <property type="term" value="C:plasma membrane"/>
    <property type="evidence" value="ECO:0007669"/>
    <property type="project" value="TreeGrafter"/>
</dbReference>
<sequence>MTSLKLALVGAPNSGKTTLFNGLTGGLAKTANYSGVTVETRSGHFKTPIGVDVEVMDLPGIYGLEAHSVDERVAVDAIAGNIEGKTPPDALVVVVDAAHLRTHLHTVLQMKTLGKPIILALNMIDLAERDGVKLDIDALEKEVGVPVVTTRATRSAGRQSLLKVIDDQIQNLKSQQSQIPQQKVDIKQLQSEARAIANKVVLFEPVMNKVTRNIDKVVLHPVGGIVTLFVILFFMFQAVFSWATPFMDLIEVSAEALGNGVAAVIPDGLFQDLIVEGVIAGVGSVVVFLPQIIILFCFILLLDASGYMARAAFVMDEAMMRVGLNGRAFIPLLSSFACAIPGVMAARTIENEKDRLTTIMVAPLMTCSARIPVYVLIIGAFFSNDQVWGPIRLQGLVMFGLYLAGIVSAILVAFVLKKTATKGPSQPLIMELPTYKVPQPRDFFLGLWSRVWAFLKRAGTIIFATSVILWALVTFPLRDEPELRTSIAGKIGSVIEPIFAPIGFNLEMVISLIPGMAAREVAVSVLGTVYAIEGGEENTEGLSAALQNAWSLPTALAFLAWFVYAPQCFATLATVRRETNSWKWTLMMTAYLFGLAYAVSGITYWVAKGAGL</sequence>
<dbReference type="InterPro" id="IPR030389">
    <property type="entry name" value="G_FEOB_dom"/>
</dbReference>
<dbReference type="CDD" id="cd01879">
    <property type="entry name" value="FeoB"/>
    <property type="match status" value="1"/>
</dbReference>
<evidence type="ECO:0000256" key="1">
    <source>
        <dbReference type="ARBA" id="ARBA00031200"/>
    </source>
</evidence>
<feature type="transmembrane region" description="Helical" evidence="2">
    <location>
        <begin position="458"/>
        <end position="477"/>
    </location>
</feature>
<evidence type="ECO:0000256" key="2">
    <source>
        <dbReference type="SAM" id="Phobius"/>
    </source>
</evidence>
<dbReference type="AlphaFoldDB" id="C6XLY7"/>
<dbReference type="eggNOG" id="COG0370">
    <property type="taxonomic scope" value="Bacteria"/>
</dbReference>
<dbReference type="SUPFAM" id="SSF52540">
    <property type="entry name" value="P-loop containing nucleoside triphosphate hydrolases"/>
    <property type="match status" value="1"/>
</dbReference>
<name>C6XLY7_HIRBI</name>
<dbReference type="InterPro" id="IPR011640">
    <property type="entry name" value="Fe2_transport_prot_B_C"/>
</dbReference>
<gene>
    <name evidence="4" type="ordered locus">Hbal_2138</name>
</gene>
<dbReference type="RefSeq" id="WP_015827969.1">
    <property type="nucleotide sequence ID" value="NC_012982.1"/>
</dbReference>
<proteinExistence type="predicted"/>
<feature type="transmembrane region" description="Helical" evidence="2">
    <location>
        <begin position="395"/>
        <end position="416"/>
    </location>
</feature>
<dbReference type="PANTHER" id="PTHR43185">
    <property type="entry name" value="FERROUS IRON TRANSPORT PROTEIN B"/>
    <property type="match status" value="1"/>
</dbReference>
<dbReference type="InterPro" id="IPR011642">
    <property type="entry name" value="Gate_dom"/>
</dbReference>
<feature type="transmembrane region" description="Helical" evidence="2">
    <location>
        <begin position="498"/>
        <end position="517"/>
    </location>
</feature>
<feature type="transmembrane region" description="Helical" evidence="2">
    <location>
        <begin position="361"/>
        <end position="383"/>
    </location>
</feature>
<dbReference type="STRING" id="582402.Hbal_2138"/>
<feature type="transmembrane region" description="Helical" evidence="2">
    <location>
        <begin position="328"/>
        <end position="349"/>
    </location>
</feature>
<organism evidence="4 5">
    <name type="scientific">Hirschia baltica (strain ATCC 49814 / DSM 5838 / IFAM 1418)</name>
    <dbReference type="NCBI Taxonomy" id="582402"/>
    <lineage>
        <taxon>Bacteria</taxon>
        <taxon>Pseudomonadati</taxon>
        <taxon>Pseudomonadota</taxon>
        <taxon>Alphaproteobacteria</taxon>
        <taxon>Hyphomonadales</taxon>
        <taxon>Hyphomonadaceae</taxon>
        <taxon>Hirschia</taxon>
    </lineage>
</organism>
<feature type="transmembrane region" description="Helical" evidence="2">
    <location>
        <begin position="584"/>
        <end position="607"/>
    </location>
</feature>
<dbReference type="HOGENOM" id="CLU_013350_3_2_5"/>
<dbReference type="Gene3D" id="3.40.50.300">
    <property type="entry name" value="P-loop containing nucleotide triphosphate hydrolases"/>
    <property type="match status" value="1"/>
</dbReference>
<dbReference type="InterPro" id="IPR050860">
    <property type="entry name" value="FeoB_GTPase"/>
</dbReference>
<feature type="transmembrane region" description="Helical" evidence="2">
    <location>
        <begin position="217"/>
        <end position="240"/>
    </location>
</feature>
<keyword evidence="5" id="KW-1185">Reference proteome</keyword>
<dbReference type="GO" id="GO:0015093">
    <property type="term" value="F:ferrous iron transmembrane transporter activity"/>
    <property type="evidence" value="ECO:0007669"/>
    <property type="project" value="InterPro"/>
</dbReference>
<evidence type="ECO:0000313" key="5">
    <source>
        <dbReference type="Proteomes" id="UP000002745"/>
    </source>
</evidence>
<reference evidence="5" key="1">
    <citation type="journal article" date="2011" name="J. Bacteriol.">
        <title>Genome sequences of eight morphologically diverse alphaproteobacteria.</title>
        <authorList>
            <consortium name="US DOE Joint Genome Institute"/>
            <person name="Brown P.J."/>
            <person name="Kysela D.T."/>
            <person name="Buechlein A."/>
            <person name="Hemmerich C."/>
            <person name="Brun Y.V."/>
        </authorList>
    </citation>
    <scope>NUCLEOTIDE SEQUENCE [LARGE SCALE GENOMIC DNA]</scope>
    <source>
        <strain evidence="5">ATCC 49814 / DSM 5838 / IFAM 1418</strain>
    </source>
</reference>
<accession>C6XLY7</accession>
<feature type="transmembrane region" description="Helical" evidence="2">
    <location>
        <begin position="550"/>
        <end position="572"/>
    </location>
</feature>
<dbReference type="Proteomes" id="UP000002745">
    <property type="component" value="Chromosome"/>
</dbReference>
<dbReference type="Pfam" id="PF02421">
    <property type="entry name" value="FeoB_N"/>
    <property type="match status" value="1"/>
</dbReference>
<keyword evidence="2" id="KW-1133">Transmembrane helix</keyword>
<evidence type="ECO:0000313" key="4">
    <source>
        <dbReference type="EMBL" id="ACT59819.1"/>
    </source>
</evidence>
<dbReference type="Pfam" id="PF07670">
    <property type="entry name" value="Gate"/>
    <property type="match status" value="2"/>
</dbReference>
<dbReference type="InterPro" id="IPR005225">
    <property type="entry name" value="Small_GTP-bd"/>
</dbReference>
<dbReference type="PRINTS" id="PR00326">
    <property type="entry name" value="GTP1OBG"/>
</dbReference>
<dbReference type="InterPro" id="IPR006073">
    <property type="entry name" value="GTP-bd"/>
</dbReference>
<dbReference type="Pfam" id="PF07664">
    <property type="entry name" value="FeoB_C"/>
    <property type="match status" value="1"/>
</dbReference>
<protein>
    <recommendedName>
        <fullName evidence="1">Ferrous iron transport protein B</fullName>
    </recommendedName>
</protein>
<dbReference type="GO" id="GO:0005525">
    <property type="term" value="F:GTP binding"/>
    <property type="evidence" value="ECO:0007669"/>
    <property type="project" value="InterPro"/>
</dbReference>
<evidence type="ECO:0000259" key="3">
    <source>
        <dbReference type="PROSITE" id="PS51711"/>
    </source>
</evidence>
<dbReference type="PROSITE" id="PS51711">
    <property type="entry name" value="G_FEOB"/>
    <property type="match status" value="1"/>
</dbReference>
<dbReference type="NCBIfam" id="TIGR00231">
    <property type="entry name" value="small_GTP"/>
    <property type="match status" value="1"/>
</dbReference>
<dbReference type="EMBL" id="CP001678">
    <property type="protein sequence ID" value="ACT59819.1"/>
    <property type="molecule type" value="Genomic_DNA"/>
</dbReference>
<dbReference type="InterPro" id="IPR027417">
    <property type="entry name" value="P-loop_NTPase"/>
</dbReference>
<feature type="transmembrane region" description="Helical" evidence="2">
    <location>
        <begin position="278"/>
        <end position="302"/>
    </location>
</feature>